<protein>
    <submittedName>
        <fullName evidence="3">Heat-shock protein</fullName>
    </submittedName>
</protein>
<reference evidence="3 4" key="1">
    <citation type="submission" date="2014-07" db="EMBL/GenBank/DDBJ databases">
        <title>Genome of Chryseobacterium formosense LMG 24722.</title>
        <authorList>
            <person name="Pipes S.E."/>
            <person name="Stropko S.J."/>
            <person name="Newman J.D."/>
        </authorList>
    </citation>
    <scope>NUCLEOTIDE SEQUENCE [LARGE SCALE GENOMIC DNA]</scope>
    <source>
        <strain evidence="3 4">LMG 24722</strain>
    </source>
</reference>
<dbReference type="eggNOG" id="COG3187">
    <property type="taxonomic scope" value="Bacteria"/>
</dbReference>
<dbReference type="Gene3D" id="2.40.128.270">
    <property type="match status" value="1"/>
</dbReference>
<feature type="domain" description="DUF306" evidence="2">
    <location>
        <begin position="31"/>
        <end position="135"/>
    </location>
</feature>
<dbReference type="EMBL" id="JPRP01000002">
    <property type="protein sequence ID" value="KFE98479.1"/>
    <property type="molecule type" value="Genomic_DNA"/>
</dbReference>
<dbReference type="AlphaFoldDB" id="A0A085Z216"/>
<feature type="signal peptide" evidence="1">
    <location>
        <begin position="1"/>
        <end position="23"/>
    </location>
</feature>
<keyword evidence="4" id="KW-1185">Reference proteome</keyword>
<dbReference type="Pfam" id="PF03724">
    <property type="entry name" value="META"/>
    <property type="match status" value="1"/>
</dbReference>
<evidence type="ECO:0000259" key="2">
    <source>
        <dbReference type="Pfam" id="PF03724"/>
    </source>
</evidence>
<dbReference type="Proteomes" id="UP000028713">
    <property type="component" value="Unassembled WGS sequence"/>
</dbReference>
<accession>A0A085Z216</accession>
<feature type="chain" id="PRO_5001800289" evidence="1">
    <location>
        <begin position="24"/>
        <end position="144"/>
    </location>
</feature>
<evidence type="ECO:0000313" key="4">
    <source>
        <dbReference type="Proteomes" id="UP000028713"/>
    </source>
</evidence>
<dbReference type="PANTHER" id="PTHR35535:SF1">
    <property type="entry name" value="HEAT SHOCK PROTEIN HSLJ"/>
    <property type="match status" value="1"/>
</dbReference>
<gene>
    <name evidence="3" type="ORF">IX39_13670</name>
</gene>
<proteinExistence type="predicted"/>
<organism evidence="3 4">
    <name type="scientific">Chryseobacterium formosense</name>
    <dbReference type="NCBI Taxonomy" id="236814"/>
    <lineage>
        <taxon>Bacteria</taxon>
        <taxon>Pseudomonadati</taxon>
        <taxon>Bacteroidota</taxon>
        <taxon>Flavobacteriia</taxon>
        <taxon>Flavobacteriales</taxon>
        <taxon>Weeksellaceae</taxon>
        <taxon>Chryseobacterium group</taxon>
        <taxon>Chryseobacterium</taxon>
    </lineage>
</organism>
<dbReference type="InterPro" id="IPR053147">
    <property type="entry name" value="Hsp_HslJ-like"/>
</dbReference>
<evidence type="ECO:0000313" key="3">
    <source>
        <dbReference type="EMBL" id="KFE98479.1"/>
    </source>
</evidence>
<sequence>MNKFLSIFIGVICVLMVSNCSSANLKDHHIQRQWMMVSFDTFTKEQLMKNKAEINLTAEMKDGKIRGTAFMGCNRMFFNSEFKSKNNVKISGVGSTLMACQEMELENKFVKAFETMTHYKIEGHFLTLYDEKGNEMKFLAADWD</sequence>
<keyword evidence="1" id="KW-0732">Signal</keyword>
<dbReference type="InterPro" id="IPR038670">
    <property type="entry name" value="HslJ-like_sf"/>
</dbReference>
<dbReference type="PANTHER" id="PTHR35535">
    <property type="entry name" value="HEAT SHOCK PROTEIN HSLJ"/>
    <property type="match status" value="1"/>
</dbReference>
<dbReference type="STRING" id="236814.IX39_13670"/>
<dbReference type="InterPro" id="IPR005184">
    <property type="entry name" value="DUF306_Meta_HslJ"/>
</dbReference>
<comment type="caution">
    <text evidence="3">The sequence shown here is derived from an EMBL/GenBank/DDBJ whole genome shotgun (WGS) entry which is preliminary data.</text>
</comment>
<name>A0A085Z216_9FLAO</name>
<evidence type="ECO:0000256" key="1">
    <source>
        <dbReference type="SAM" id="SignalP"/>
    </source>
</evidence>